<keyword evidence="3" id="KW-0067">ATP-binding</keyword>
<gene>
    <name evidence="5" type="ORF">METZ01_LOCUS144105</name>
</gene>
<evidence type="ECO:0000256" key="2">
    <source>
        <dbReference type="ARBA" id="ARBA00022801"/>
    </source>
</evidence>
<dbReference type="GO" id="GO:0016787">
    <property type="term" value="F:hydrolase activity"/>
    <property type="evidence" value="ECO:0007669"/>
    <property type="project" value="UniProtKB-KW"/>
</dbReference>
<keyword evidence="2" id="KW-0378">Hydrolase</keyword>
<dbReference type="Pfam" id="PF00270">
    <property type="entry name" value="DEAD"/>
    <property type="match status" value="1"/>
</dbReference>
<dbReference type="AlphaFoldDB" id="A0A381ZQK8"/>
<feature type="non-terminal residue" evidence="5">
    <location>
        <position position="118"/>
    </location>
</feature>
<feature type="non-terminal residue" evidence="5">
    <location>
        <position position="1"/>
    </location>
</feature>
<name>A0A381ZQK8_9ZZZZ</name>
<proteinExistence type="predicted"/>
<organism evidence="5">
    <name type="scientific">marine metagenome</name>
    <dbReference type="NCBI Taxonomy" id="408172"/>
    <lineage>
        <taxon>unclassified sequences</taxon>
        <taxon>metagenomes</taxon>
        <taxon>ecological metagenomes</taxon>
    </lineage>
</organism>
<dbReference type="EMBL" id="UINC01022177">
    <property type="protein sequence ID" value="SVA91251.1"/>
    <property type="molecule type" value="Genomic_DNA"/>
</dbReference>
<dbReference type="Gene3D" id="3.40.50.300">
    <property type="entry name" value="P-loop containing nucleotide triphosphate hydrolases"/>
    <property type="match status" value="1"/>
</dbReference>
<evidence type="ECO:0000259" key="4">
    <source>
        <dbReference type="PROSITE" id="PS51193"/>
    </source>
</evidence>
<dbReference type="InterPro" id="IPR011545">
    <property type="entry name" value="DEAD/DEAH_box_helicase_dom"/>
</dbReference>
<dbReference type="SUPFAM" id="SSF52540">
    <property type="entry name" value="P-loop containing nucleoside triphosphate hydrolases"/>
    <property type="match status" value="1"/>
</dbReference>
<sequence>VDEEQGTGLDLVAATETFFSDSGLLSKARNFEFRPEQQQMAVAVAKALKGSEHLIVEAGTGVGKSLAYLIPAIFHAVNQNKKAVVSTHTINLQEQLTEKDLPMLKQVLPVEFSFTMLK</sequence>
<keyword evidence="1" id="KW-0547">Nucleotide-binding</keyword>
<protein>
    <recommendedName>
        <fullName evidence="4">Helicase ATP-binding domain-containing protein</fullName>
    </recommendedName>
</protein>
<dbReference type="InterPro" id="IPR027417">
    <property type="entry name" value="P-loop_NTPase"/>
</dbReference>
<evidence type="ECO:0000256" key="3">
    <source>
        <dbReference type="ARBA" id="ARBA00022840"/>
    </source>
</evidence>
<dbReference type="GO" id="GO:0005524">
    <property type="term" value="F:ATP binding"/>
    <property type="evidence" value="ECO:0007669"/>
    <property type="project" value="UniProtKB-KW"/>
</dbReference>
<feature type="domain" description="Helicase ATP-binding" evidence="4">
    <location>
        <begin position="23"/>
        <end position="118"/>
    </location>
</feature>
<reference evidence="5" key="1">
    <citation type="submission" date="2018-05" db="EMBL/GenBank/DDBJ databases">
        <authorList>
            <person name="Lanie J.A."/>
            <person name="Ng W.-L."/>
            <person name="Kazmierczak K.M."/>
            <person name="Andrzejewski T.M."/>
            <person name="Davidsen T.M."/>
            <person name="Wayne K.J."/>
            <person name="Tettelin H."/>
            <person name="Glass J.I."/>
            <person name="Rusch D."/>
            <person name="Podicherti R."/>
            <person name="Tsui H.-C.T."/>
            <person name="Winkler M.E."/>
        </authorList>
    </citation>
    <scope>NUCLEOTIDE SEQUENCE</scope>
</reference>
<evidence type="ECO:0000313" key="5">
    <source>
        <dbReference type="EMBL" id="SVA91251.1"/>
    </source>
</evidence>
<accession>A0A381ZQK8</accession>
<dbReference type="InterPro" id="IPR014013">
    <property type="entry name" value="Helic_SF1/SF2_ATP-bd_DinG/Rad3"/>
</dbReference>
<evidence type="ECO:0000256" key="1">
    <source>
        <dbReference type="ARBA" id="ARBA00022741"/>
    </source>
</evidence>
<dbReference type="GO" id="GO:0003676">
    <property type="term" value="F:nucleic acid binding"/>
    <property type="evidence" value="ECO:0007669"/>
    <property type="project" value="InterPro"/>
</dbReference>
<dbReference type="PROSITE" id="PS51193">
    <property type="entry name" value="HELICASE_ATP_BIND_2"/>
    <property type="match status" value="1"/>
</dbReference>